<dbReference type="CDD" id="cd04301">
    <property type="entry name" value="NAT_SF"/>
    <property type="match status" value="1"/>
</dbReference>
<dbReference type="AlphaFoldDB" id="A0A090WPL9"/>
<dbReference type="PANTHER" id="PTHR43233">
    <property type="entry name" value="FAMILY N-ACETYLTRANSFERASE, PUTATIVE (AFU_ORTHOLOGUE AFUA_6G03350)-RELATED"/>
    <property type="match status" value="1"/>
</dbReference>
<accession>A0A090WPL9</accession>
<dbReference type="GO" id="GO:0016747">
    <property type="term" value="F:acyltransferase activity, transferring groups other than amino-acyl groups"/>
    <property type="evidence" value="ECO:0007669"/>
    <property type="project" value="InterPro"/>
</dbReference>
<dbReference type="STRING" id="221126.SAMN04489722_10816"/>
<reference evidence="2 3" key="1">
    <citation type="journal article" date="2014" name="Genome Announc.">
        <title>Draft Genome Sequences of Marine Flavobacterium Algibacter lectus Strains SS8 and NR4.</title>
        <authorList>
            <person name="Takatani N."/>
            <person name="Nakanishi M."/>
            <person name="Meirelles P."/>
            <person name="Mino S."/>
            <person name="Suda W."/>
            <person name="Oshima K."/>
            <person name="Hattori M."/>
            <person name="Ohkuma M."/>
            <person name="Hosokawa M."/>
            <person name="Miyashita K."/>
            <person name="Thompson F.L."/>
            <person name="Niwa A."/>
            <person name="Sawabe T."/>
            <person name="Sawabe T."/>
        </authorList>
    </citation>
    <scope>NUCLEOTIDE SEQUENCE [LARGE SCALE GENOMIC DNA]</scope>
    <source>
        <strain evidence="3">JCM19274</strain>
    </source>
</reference>
<dbReference type="PANTHER" id="PTHR43233:SF1">
    <property type="entry name" value="FAMILY N-ACETYLTRANSFERASE, PUTATIVE (AFU_ORTHOLOGUE AFUA_6G03350)-RELATED"/>
    <property type="match status" value="1"/>
</dbReference>
<gene>
    <name evidence="2" type="ORF">JCM19274_4105</name>
</gene>
<dbReference type="Proteomes" id="UP000029643">
    <property type="component" value="Unassembled WGS sequence"/>
</dbReference>
<comment type="caution">
    <text evidence="2">The sequence shown here is derived from an EMBL/GenBank/DDBJ whole genome shotgun (WGS) entry which is preliminary data.</text>
</comment>
<organism evidence="2 3">
    <name type="scientific">Algibacter lectus</name>
    <dbReference type="NCBI Taxonomy" id="221126"/>
    <lineage>
        <taxon>Bacteria</taxon>
        <taxon>Pseudomonadati</taxon>
        <taxon>Bacteroidota</taxon>
        <taxon>Flavobacteriia</taxon>
        <taxon>Flavobacteriales</taxon>
        <taxon>Flavobacteriaceae</taxon>
        <taxon>Algibacter</taxon>
    </lineage>
</organism>
<dbReference type="Gene3D" id="3.40.630.30">
    <property type="match status" value="1"/>
</dbReference>
<dbReference type="InterPro" id="IPR053144">
    <property type="entry name" value="Acetyltransferase_Butenolide"/>
</dbReference>
<dbReference type="EMBL" id="BBNU01000005">
    <property type="protein sequence ID" value="GAL79020.1"/>
    <property type="molecule type" value="Genomic_DNA"/>
</dbReference>
<name>A0A090WPL9_9FLAO</name>
<dbReference type="SUPFAM" id="SSF55729">
    <property type="entry name" value="Acyl-CoA N-acyltransferases (Nat)"/>
    <property type="match status" value="1"/>
</dbReference>
<evidence type="ECO:0000313" key="2">
    <source>
        <dbReference type="EMBL" id="GAL79020.1"/>
    </source>
</evidence>
<feature type="domain" description="N-acetyltransferase" evidence="1">
    <location>
        <begin position="2"/>
        <end position="133"/>
    </location>
</feature>
<dbReference type="InterPro" id="IPR016181">
    <property type="entry name" value="Acyl_CoA_acyltransferase"/>
</dbReference>
<dbReference type="InterPro" id="IPR000182">
    <property type="entry name" value="GNAT_dom"/>
</dbReference>
<evidence type="ECO:0000259" key="1">
    <source>
        <dbReference type="PROSITE" id="PS51186"/>
    </source>
</evidence>
<protein>
    <submittedName>
        <fullName evidence="2">Histone acetyltransferase HPA2 and related acetyltransferases</fullName>
    </submittedName>
</protein>
<dbReference type="PROSITE" id="PS51186">
    <property type="entry name" value="GNAT"/>
    <property type="match status" value="1"/>
</dbReference>
<dbReference type="Pfam" id="PF13508">
    <property type="entry name" value="Acetyltransf_7"/>
    <property type="match status" value="1"/>
</dbReference>
<evidence type="ECO:0000313" key="3">
    <source>
        <dbReference type="Proteomes" id="UP000029643"/>
    </source>
</evidence>
<proteinExistence type="predicted"/>
<keyword evidence="2" id="KW-0808">Transferase</keyword>
<dbReference type="RefSeq" id="WP_042496849.1">
    <property type="nucleotide sequence ID" value="NZ_BBNU01000005.1"/>
</dbReference>
<sequence length="133" mass="15414">MIEISTDKSKLQIDVIHQFITNAYWAKGRTVAEVKKTIEHCFCFGVYLDDKQIGFARVATDYTVFAYLMDVFILEEHRGKGYSKALIARIHDAEELKLCKVWMLKTADAHGLYKQFGYTALMNPEKVMERILK</sequence>